<accession>A0ABV8X2N3</accession>
<feature type="domain" description="DUF5643" evidence="3">
    <location>
        <begin position="217"/>
        <end position="328"/>
    </location>
</feature>
<dbReference type="Gene3D" id="2.60.40.1630">
    <property type="entry name" value="bacillus anthracis domain"/>
    <property type="match status" value="1"/>
</dbReference>
<dbReference type="InterPro" id="IPR025436">
    <property type="entry name" value="DUF4179"/>
</dbReference>
<dbReference type="RefSeq" id="WP_378151111.1">
    <property type="nucleotide sequence ID" value="NZ_JBHSEC010000001.1"/>
</dbReference>
<comment type="caution">
    <text evidence="4">The sequence shown here is derived from an EMBL/GenBank/DDBJ whole genome shotgun (WGS) entry which is preliminary data.</text>
</comment>
<dbReference type="EMBL" id="JBHSEC010000001">
    <property type="protein sequence ID" value="MFC4408912.1"/>
    <property type="molecule type" value="Genomic_DNA"/>
</dbReference>
<protein>
    <submittedName>
        <fullName evidence="4">DUF4179 domain-containing protein</fullName>
    </submittedName>
</protein>
<evidence type="ECO:0000259" key="3">
    <source>
        <dbReference type="Pfam" id="PF18705"/>
    </source>
</evidence>
<evidence type="ECO:0000313" key="4">
    <source>
        <dbReference type="EMBL" id="MFC4408912.1"/>
    </source>
</evidence>
<gene>
    <name evidence="4" type="ORF">ACFOZY_00540</name>
</gene>
<feature type="transmembrane region" description="Helical" evidence="1">
    <location>
        <begin position="40"/>
        <end position="61"/>
    </location>
</feature>
<dbReference type="Proteomes" id="UP001595817">
    <property type="component" value="Unassembled WGS sequence"/>
</dbReference>
<evidence type="ECO:0000256" key="1">
    <source>
        <dbReference type="SAM" id="Phobius"/>
    </source>
</evidence>
<keyword evidence="1" id="KW-0472">Membrane</keyword>
<organism evidence="4 5">
    <name type="scientific">Chungangia koreensis</name>
    <dbReference type="NCBI Taxonomy" id="752657"/>
    <lineage>
        <taxon>Bacteria</taxon>
        <taxon>Bacillati</taxon>
        <taxon>Bacillota</taxon>
        <taxon>Bacilli</taxon>
        <taxon>Lactobacillales</taxon>
        <taxon>Chungangia</taxon>
    </lineage>
</organism>
<dbReference type="Pfam" id="PF13786">
    <property type="entry name" value="DUF4179"/>
    <property type="match status" value="1"/>
</dbReference>
<evidence type="ECO:0000259" key="2">
    <source>
        <dbReference type="Pfam" id="PF13786"/>
    </source>
</evidence>
<dbReference type="Gene3D" id="2.60.40.1640">
    <property type="entry name" value="Conserved domain protein"/>
    <property type="match status" value="1"/>
</dbReference>
<sequence>MNDLHEMLQVNIDDIQPEEVSEVEKKRVLQRILGKKKRPMIRHAAAIALLFFGLGSTAAVLSPTLASHIPIVRDITEYFEGETDQFTYFEDYASGVGLVQSSNGIDIEIAEAIYDGTSITITFGIQSDKDLGEHPVFGETLKTNGSLEGGSSIWTKKVSDTSYAGVITMTPELNGRSPRSVDLTWTPQNIWIYEKDETIEGDWSYKFKLKRIDVEGLPVNYSETKSGYKLSVRKVNVTGYTVSIPFSLRLSDRYFTTKSLPMPEFTVTDENGTEYEMITGLGSQENRGPIKGSYTLLNLEHDSKHLIVTPKISDKDKEILFESFKVDIPDR</sequence>
<name>A0ABV8X2N3_9LACT</name>
<evidence type="ECO:0000313" key="5">
    <source>
        <dbReference type="Proteomes" id="UP001595817"/>
    </source>
</evidence>
<proteinExistence type="predicted"/>
<keyword evidence="1" id="KW-1133">Transmembrane helix</keyword>
<keyword evidence="1" id="KW-0812">Transmembrane</keyword>
<feature type="domain" description="DUF4179" evidence="2">
    <location>
        <begin position="35"/>
        <end position="127"/>
    </location>
</feature>
<dbReference type="InterPro" id="IPR040680">
    <property type="entry name" value="DUF5643"/>
</dbReference>
<reference evidence="5" key="1">
    <citation type="journal article" date="2019" name="Int. J. Syst. Evol. Microbiol.">
        <title>The Global Catalogue of Microorganisms (GCM) 10K type strain sequencing project: providing services to taxonomists for standard genome sequencing and annotation.</title>
        <authorList>
            <consortium name="The Broad Institute Genomics Platform"/>
            <consortium name="The Broad Institute Genome Sequencing Center for Infectious Disease"/>
            <person name="Wu L."/>
            <person name="Ma J."/>
        </authorList>
    </citation>
    <scope>NUCLEOTIDE SEQUENCE [LARGE SCALE GENOMIC DNA]</scope>
    <source>
        <strain evidence="5">CCUG 59778</strain>
    </source>
</reference>
<keyword evidence="5" id="KW-1185">Reference proteome</keyword>
<dbReference type="Pfam" id="PF18705">
    <property type="entry name" value="DUF5643"/>
    <property type="match status" value="1"/>
</dbReference>